<dbReference type="NCBIfam" id="NF004790">
    <property type="entry name" value="PRK06136.1"/>
    <property type="match status" value="1"/>
</dbReference>
<reference evidence="8" key="1">
    <citation type="submission" date="2020-10" db="EMBL/GenBank/DDBJ databases">
        <title>Taxonomic study of unclassified bacteria belonging to the class Ktedonobacteria.</title>
        <authorList>
            <person name="Yabe S."/>
            <person name="Wang C.M."/>
            <person name="Zheng Y."/>
            <person name="Sakai Y."/>
            <person name="Cavaletti L."/>
            <person name="Monciardini P."/>
            <person name="Donadio S."/>
        </authorList>
    </citation>
    <scope>NUCLEOTIDE SEQUENCE</scope>
    <source>
        <strain evidence="8">SOSP1-1</strain>
    </source>
</reference>
<keyword evidence="4" id="KW-0949">S-adenosyl-L-methionine</keyword>
<dbReference type="InterPro" id="IPR014776">
    <property type="entry name" value="4pyrrole_Mease_sub2"/>
</dbReference>
<dbReference type="InterPro" id="IPR050161">
    <property type="entry name" value="Siro_Cobalamin_biosynth"/>
</dbReference>
<dbReference type="Gene3D" id="3.30.950.10">
    <property type="entry name" value="Methyltransferase, Cobalt-precorrin-4 Transmethylase, Domain 2"/>
    <property type="match status" value="1"/>
</dbReference>
<sequence>MEQARLGKVFLMGAGPGDPELITVKGLRCLRKADIVLYDRLAAPELLEETHSSALRIFVGKEPHHHTFKQHEINALLVSYAREGKLVVRLKGGDPYVFGRGGEEALALQQAGIPFEIIPGITSAIAVPAAAGIPVTHRAYASSFTIVTGHEASSPDEGHNVNWEALAALGGTIVVLMGVRALPRLTQRMIEAGMDSHMPAAIIQEGTTSQQRTLVATLASIADKAREQQFANPALTIIGEVVSLSQQLQELTAHPEIQNLFLSRAS</sequence>
<evidence type="ECO:0000256" key="4">
    <source>
        <dbReference type="ARBA" id="ARBA00022691"/>
    </source>
</evidence>
<keyword evidence="3 6" id="KW-0808">Transferase</keyword>
<dbReference type="PANTHER" id="PTHR45790">
    <property type="entry name" value="SIROHEME SYNTHASE-RELATED"/>
    <property type="match status" value="1"/>
</dbReference>
<dbReference type="PROSITE" id="PS00840">
    <property type="entry name" value="SUMT_2"/>
    <property type="match status" value="1"/>
</dbReference>
<dbReference type="InterPro" id="IPR006366">
    <property type="entry name" value="CobA/CysG_C"/>
</dbReference>
<keyword evidence="9" id="KW-1185">Reference proteome</keyword>
<dbReference type="GO" id="GO:0019354">
    <property type="term" value="P:siroheme biosynthetic process"/>
    <property type="evidence" value="ECO:0007669"/>
    <property type="project" value="InterPro"/>
</dbReference>
<dbReference type="Gene3D" id="3.40.1010.10">
    <property type="entry name" value="Cobalt-precorrin-4 Transmethylase, Domain 1"/>
    <property type="match status" value="1"/>
</dbReference>
<dbReference type="SUPFAM" id="SSF53790">
    <property type="entry name" value="Tetrapyrrole methylase"/>
    <property type="match status" value="1"/>
</dbReference>
<evidence type="ECO:0000313" key="9">
    <source>
        <dbReference type="Proteomes" id="UP000612362"/>
    </source>
</evidence>
<dbReference type="CDD" id="cd11642">
    <property type="entry name" value="SUMT"/>
    <property type="match status" value="1"/>
</dbReference>
<evidence type="ECO:0000313" key="8">
    <source>
        <dbReference type="EMBL" id="GHO44893.1"/>
    </source>
</evidence>
<dbReference type="GO" id="GO:0004851">
    <property type="term" value="F:uroporphyrin-III C-methyltransferase activity"/>
    <property type="evidence" value="ECO:0007669"/>
    <property type="project" value="UniProtKB-EC"/>
</dbReference>
<dbReference type="PANTHER" id="PTHR45790:SF3">
    <property type="entry name" value="S-ADENOSYL-L-METHIONINE-DEPENDENT UROPORPHYRINOGEN III METHYLTRANSFERASE, CHLOROPLASTIC"/>
    <property type="match status" value="1"/>
</dbReference>
<name>A0A8J3MSR7_9CHLR</name>
<evidence type="ECO:0000256" key="3">
    <source>
        <dbReference type="ARBA" id="ARBA00022679"/>
    </source>
</evidence>
<dbReference type="Proteomes" id="UP000612362">
    <property type="component" value="Unassembled WGS sequence"/>
</dbReference>
<dbReference type="EMBL" id="BNJF01000001">
    <property type="protein sequence ID" value="GHO44893.1"/>
    <property type="molecule type" value="Genomic_DNA"/>
</dbReference>
<gene>
    <name evidence="8" type="ORF">KSX_30560</name>
</gene>
<evidence type="ECO:0000256" key="6">
    <source>
        <dbReference type="RuleBase" id="RU003960"/>
    </source>
</evidence>
<dbReference type="InterPro" id="IPR035996">
    <property type="entry name" value="4pyrrol_Methylase_sf"/>
</dbReference>
<comment type="similarity">
    <text evidence="6">Belongs to the precorrin methyltransferase family.</text>
</comment>
<evidence type="ECO:0000256" key="2">
    <source>
        <dbReference type="ARBA" id="ARBA00022603"/>
    </source>
</evidence>
<dbReference type="Pfam" id="PF00590">
    <property type="entry name" value="TP_methylase"/>
    <property type="match status" value="1"/>
</dbReference>
<comment type="caution">
    <text evidence="8">The sequence shown here is derived from an EMBL/GenBank/DDBJ whole genome shotgun (WGS) entry which is preliminary data.</text>
</comment>
<dbReference type="FunFam" id="3.30.950.10:FF:000001">
    <property type="entry name" value="Siroheme synthase"/>
    <property type="match status" value="1"/>
</dbReference>
<evidence type="ECO:0000256" key="5">
    <source>
        <dbReference type="ARBA" id="ARBA00023244"/>
    </source>
</evidence>
<feature type="domain" description="Tetrapyrrole methylase" evidence="7">
    <location>
        <begin position="8"/>
        <end position="221"/>
    </location>
</feature>
<proteinExistence type="inferred from homology"/>
<dbReference type="InterPro" id="IPR014777">
    <property type="entry name" value="4pyrrole_Mease_sub1"/>
</dbReference>
<dbReference type="AlphaFoldDB" id="A0A8J3MSR7"/>
<dbReference type="GO" id="GO:0032259">
    <property type="term" value="P:methylation"/>
    <property type="evidence" value="ECO:0007669"/>
    <property type="project" value="UniProtKB-KW"/>
</dbReference>
<keyword evidence="5" id="KW-0627">Porphyrin biosynthesis</keyword>
<dbReference type="PROSITE" id="PS00839">
    <property type="entry name" value="SUMT_1"/>
    <property type="match status" value="1"/>
</dbReference>
<dbReference type="InterPro" id="IPR000878">
    <property type="entry name" value="4pyrrol_Mease"/>
</dbReference>
<accession>A0A8J3MSR7</accession>
<keyword evidence="2 6" id="KW-0489">Methyltransferase</keyword>
<evidence type="ECO:0000259" key="7">
    <source>
        <dbReference type="Pfam" id="PF00590"/>
    </source>
</evidence>
<evidence type="ECO:0000256" key="1">
    <source>
        <dbReference type="ARBA" id="ARBA00012162"/>
    </source>
</evidence>
<dbReference type="EC" id="2.1.1.107" evidence="1"/>
<dbReference type="InterPro" id="IPR003043">
    <property type="entry name" value="Uropor_MeTrfase_CS"/>
</dbReference>
<dbReference type="RefSeq" id="WP_220194258.1">
    <property type="nucleotide sequence ID" value="NZ_BNJF01000001.1"/>
</dbReference>
<dbReference type="NCBIfam" id="TIGR01469">
    <property type="entry name" value="cobA_cysG_Cterm"/>
    <property type="match status" value="1"/>
</dbReference>
<organism evidence="8 9">
    <name type="scientific">Ktedonospora formicarum</name>
    <dbReference type="NCBI Taxonomy" id="2778364"/>
    <lineage>
        <taxon>Bacteria</taxon>
        <taxon>Bacillati</taxon>
        <taxon>Chloroflexota</taxon>
        <taxon>Ktedonobacteria</taxon>
        <taxon>Ktedonobacterales</taxon>
        <taxon>Ktedonobacteraceae</taxon>
        <taxon>Ktedonospora</taxon>
    </lineage>
</organism>
<dbReference type="FunFam" id="3.40.1010.10:FF:000001">
    <property type="entry name" value="Siroheme synthase"/>
    <property type="match status" value="1"/>
</dbReference>
<protein>
    <recommendedName>
        <fullName evidence="1">uroporphyrinogen-III C-methyltransferase</fullName>
        <ecNumber evidence="1">2.1.1.107</ecNumber>
    </recommendedName>
</protein>